<sequence length="562" mass="62248">MPKAKKAKKAKKVKKVLEAPPVEVLIRTQCPHGPSCRHDDPVEEFKMVCEEQKSAVMAAMRAEAEKQARMSRREKAKAKQEPKVIEFTAYCHRSSPTEEMKAKEEDQASELPTPQAPQVLQTSPRSTHSTKNPLEVNQPSQELQLPPDIPRSSVKQVKAYQESEVPQTPLNTPHMAARKTKVAKASEMFQTSSESAQAAEVAAKVDQASCGLQTPSNIPRSTGKKTKNDQASTLPPTPSSTPSCIKKRMKVTTSTDAPQSAELAVEADQGSDARLTSPDSPQTAEIKMKVNLLTEAYQKLGRSPRSAGADIGDDQTSDSHETPPRSPCSGGEDITVDQVSELLQASPDSPQTAEMKAKIELLTRAYQELGISDEESEADTLPPPPKTYENSLLSAKGRGDHSPEAPKDLSSSEEIHETPEDLQLLFDDPELLESIKRFLFYANSSDNDDSASRRRQKPDIYDVKTETDEHIFAMSTNSRLTYIETYQCRAVLVCLREFEMLIKSRSDDHQRIRNVTLKSAKALKNLINTVYNICQSENLLMEVMKRSLEMAFENYCKPSGSS</sequence>
<dbReference type="WBParaSite" id="HCON_00188450-00001">
    <property type="protein sequence ID" value="HCON_00188450-00001"/>
    <property type="gene ID" value="HCON_00188450"/>
</dbReference>
<feature type="compositionally biased region" description="Polar residues" evidence="1">
    <location>
        <begin position="210"/>
        <end position="220"/>
    </location>
</feature>
<feature type="compositionally biased region" description="Basic and acidic residues" evidence="1">
    <location>
        <begin position="397"/>
        <end position="407"/>
    </location>
</feature>
<feature type="region of interest" description="Disordered" evidence="1">
    <location>
        <begin position="374"/>
        <end position="417"/>
    </location>
</feature>
<feature type="region of interest" description="Disordered" evidence="1">
    <location>
        <begin position="87"/>
        <end position="285"/>
    </location>
</feature>
<feature type="region of interest" description="Disordered" evidence="1">
    <location>
        <begin position="297"/>
        <end position="356"/>
    </location>
</feature>
<dbReference type="OrthoDB" id="10404239at2759"/>
<evidence type="ECO:0000256" key="1">
    <source>
        <dbReference type="SAM" id="MobiDB-lite"/>
    </source>
</evidence>
<dbReference type="Proteomes" id="UP000025227">
    <property type="component" value="Unplaced"/>
</dbReference>
<evidence type="ECO:0000313" key="2">
    <source>
        <dbReference type="Proteomes" id="UP000025227"/>
    </source>
</evidence>
<name>A0A7I4Z4G4_HAECO</name>
<feature type="compositionally biased region" description="Low complexity" evidence="1">
    <location>
        <begin position="192"/>
        <end position="209"/>
    </location>
</feature>
<accession>A0A7I4Z4G4</accession>
<organism evidence="2 3">
    <name type="scientific">Haemonchus contortus</name>
    <name type="common">Barber pole worm</name>
    <dbReference type="NCBI Taxonomy" id="6289"/>
    <lineage>
        <taxon>Eukaryota</taxon>
        <taxon>Metazoa</taxon>
        <taxon>Ecdysozoa</taxon>
        <taxon>Nematoda</taxon>
        <taxon>Chromadorea</taxon>
        <taxon>Rhabditida</taxon>
        <taxon>Rhabditina</taxon>
        <taxon>Rhabditomorpha</taxon>
        <taxon>Strongyloidea</taxon>
        <taxon>Trichostrongylidae</taxon>
        <taxon>Haemonchus</taxon>
    </lineage>
</organism>
<proteinExistence type="predicted"/>
<feature type="compositionally biased region" description="Polar residues" evidence="1">
    <location>
        <begin position="337"/>
        <end position="352"/>
    </location>
</feature>
<reference evidence="3" key="1">
    <citation type="submission" date="2020-12" db="UniProtKB">
        <authorList>
            <consortium name="WormBaseParasite"/>
        </authorList>
    </citation>
    <scope>IDENTIFICATION</scope>
    <source>
        <strain evidence="3">MHco3</strain>
    </source>
</reference>
<dbReference type="AlphaFoldDB" id="A0A7I4Z4G4"/>
<dbReference type="OMA" id="HIFAMST"/>
<feature type="compositionally biased region" description="Polar residues" evidence="1">
    <location>
        <begin position="110"/>
        <end position="143"/>
    </location>
</feature>
<evidence type="ECO:0000313" key="3">
    <source>
        <dbReference type="WBParaSite" id="HCON_00188450-00001"/>
    </source>
</evidence>
<keyword evidence="2" id="KW-1185">Reference proteome</keyword>
<protein>
    <submittedName>
        <fullName evidence="3">C2H2-type domain-containing protein</fullName>
    </submittedName>
</protein>
<feature type="compositionally biased region" description="Basic and acidic residues" evidence="1">
    <location>
        <begin position="95"/>
        <end position="106"/>
    </location>
</feature>